<feature type="non-terminal residue" evidence="6">
    <location>
        <position position="337"/>
    </location>
</feature>
<keyword evidence="1" id="KW-0479">Metal-binding</keyword>
<dbReference type="Gene3D" id="3.30.499.10">
    <property type="entry name" value="Aconitase, domain 3"/>
    <property type="match status" value="1"/>
</dbReference>
<protein>
    <recommendedName>
        <fullName evidence="5">Aconitase/3-isopropylmalate dehydratase large subunit alpha/beta/alpha domain-containing protein</fullName>
    </recommendedName>
</protein>
<dbReference type="GO" id="GO:0046872">
    <property type="term" value="F:metal ion binding"/>
    <property type="evidence" value="ECO:0007669"/>
    <property type="project" value="UniProtKB-KW"/>
</dbReference>
<feature type="non-terminal residue" evidence="6">
    <location>
        <position position="1"/>
    </location>
</feature>
<dbReference type="SUPFAM" id="SSF53732">
    <property type="entry name" value="Aconitase iron-sulfur domain"/>
    <property type="match status" value="1"/>
</dbReference>
<accession>A0A0F8VVQ7</accession>
<evidence type="ECO:0000256" key="3">
    <source>
        <dbReference type="ARBA" id="ARBA00023014"/>
    </source>
</evidence>
<dbReference type="InterPro" id="IPR001030">
    <property type="entry name" value="Acoase/IPM_deHydtase_lsu_aba"/>
</dbReference>
<dbReference type="InterPro" id="IPR036008">
    <property type="entry name" value="Aconitase_4Fe-4S_dom"/>
</dbReference>
<evidence type="ECO:0000313" key="6">
    <source>
        <dbReference type="EMBL" id="KKK48392.1"/>
    </source>
</evidence>
<feature type="domain" description="Aconitase/3-isopropylmalate dehydratase large subunit alpha/beta/alpha" evidence="5">
    <location>
        <begin position="1"/>
        <end position="114"/>
    </location>
</feature>
<dbReference type="InterPro" id="IPR006249">
    <property type="entry name" value="Aconitase/IRP2"/>
</dbReference>
<proteinExistence type="predicted"/>
<name>A0A0F8VVQ7_9ZZZZ</name>
<dbReference type="PANTHER" id="PTHR11670">
    <property type="entry name" value="ACONITASE/IRON-RESPONSIVE ELEMENT FAMILY MEMBER"/>
    <property type="match status" value="1"/>
</dbReference>
<sequence>GTGICHQVNLEYIGKGVWSTEDADGHAVAYPDTCVGTDSHTTMINGLGVLGWGVGGIEAEAAMLGRPASMLIPQVIGFQLRGELREGATATDLVLRITEMLREKGVVGKFVAFLTFGTVDENFIVRVMRAIACLVNVSYKGAFWLFTSLVSGCLPLNELDDFIEDWWLSTGCGKPTNCDSPGESNKNGKDLPIGVFPCWGEFIRAVSDDEIDNFFRLIIQFLFDFIQDVIDSVQAFKDCQFQAPGPRKFPPCDGAPIFLDPLNGFNEAVCYFDCVADESPFLFFLGTILRDALKAIGSALTFVLGVANTIAAIGLSAISTFVGVISCLVRCFEGSEN</sequence>
<reference evidence="6" key="1">
    <citation type="journal article" date="2015" name="Nature">
        <title>Complex archaea that bridge the gap between prokaryotes and eukaryotes.</title>
        <authorList>
            <person name="Spang A."/>
            <person name="Saw J.H."/>
            <person name="Jorgensen S.L."/>
            <person name="Zaremba-Niedzwiedzka K."/>
            <person name="Martijn J."/>
            <person name="Lind A.E."/>
            <person name="van Eijk R."/>
            <person name="Schleper C."/>
            <person name="Guy L."/>
            <person name="Ettema T.J."/>
        </authorList>
    </citation>
    <scope>NUCLEOTIDE SEQUENCE</scope>
</reference>
<dbReference type="PRINTS" id="PR00415">
    <property type="entry name" value="ACONITASE"/>
</dbReference>
<evidence type="ECO:0000256" key="1">
    <source>
        <dbReference type="ARBA" id="ARBA00022723"/>
    </source>
</evidence>
<dbReference type="GO" id="GO:0051536">
    <property type="term" value="F:iron-sulfur cluster binding"/>
    <property type="evidence" value="ECO:0007669"/>
    <property type="project" value="UniProtKB-KW"/>
</dbReference>
<keyword evidence="3" id="KW-0411">Iron-sulfur</keyword>
<gene>
    <name evidence="6" type="ORF">LCGC14_3145580</name>
</gene>
<keyword evidence="4" id="KW-0812">Transmembrane</keyword>
<dbReference type="InterPro" id="IPR015931">
    <property type="entry name" value="Acnase/IPM_dHydase_lsu_aba_1/3"/>
</dbReference>
<keyword evidence="4" id="KW-0472">Membrane</keyword>
<comment type="caution">
    <text evidence="6">The sequence shown here is derived from an EMBL/GenBank/DDBJ whole genome shotgun (WGS) entry which is preliminary data.</text>
</comment>
<keyword evidence="4" id="KW-1133">Transmembrane helix</keyword>
<evidence type="ECO:0000256" key="2">
    <source>
        <dbReference type="ARBA" id="ARBA00023004"/>
    </source>
</evidence>
<evidence type="ECO:0000259" key="5">
    <source>
        <dbReference type="Pfam" id="PF00330"/>
    </source>
</evidence>
<dbReference type="EMBL" id="LAZR01069084">
    <property type="protein sequence ID" value="KKK48392.1"/>
    <property type="molecule type" value="Genomic_DNA"/>
</dbReference>
<feature type="transmembrane region" description="Helical" evidence="4">
    <location>
        <begin position="310"/>
        <end position="332"/>
    </location>
</feature>
<dbReference type="AlphaFoldDB" id="A0A0F8VVQ7"/>
<organism evidence="6">
    <name type="scientific">marine sediment metagenome</name>
    <dbReference type="NCBI Taxonomy" id="412755"/>
    <lineage>
        <taxon>unclassified sequences</taxon>
        <taxon>metagenomes</taxon>
        <taxon>ecological metagenomes</taxon>
    </lineage>
</organism>
<dbReference type="Pfam" id="PF00330">
    <property type="entry name" value="Aconitase"/>
    <property type="match status" value="1"/>
</dbReference>
<keyword evidence="2" id="KW-0408">Iron</keyword>
<evidence type="ECO:0000256" key="4">
    <source>
        <dbReference type="SAM" id="Phobius"/>
    </source>
</evidence>